<protein>
    <recommendedName>
        <fullName evidence="4">Lipoprotein</fullName>
    </recommendedName>
</protein>
<keyword evidence="1" id="KW-0732">Signal</keyword>
<proteinExistence type="predicted"/>
<evidence type="ECO:0000256" key="1">
    <source>
        <dbReference type="SAM" id="SignalP"/>
    </source>
</evidence>
<reference evidence="2 3" key="1">
    <citation type="submission" date="2022-11" db="EMBL/GenBank/DDBJ databases">
        <title>Minimal conservation of predation-associated metabolite biosynthetic gene clusters underscores biosynthetic potential of Myxococcota including descriptions for ten novel species: Archangium lansinium sp. nov., Myxococcus landrumus sp. nov., Nannocystis bai.</title>
        <authorList>
            <person name="Ahearne A."/>
            <person name="Stevens C."/>
            <person name="Dowd S."/>
        </authorList>
    </citation>
    <scope>NUCLEOTIDE SEQUENCE [LARGE SCALE GENOMIC DNA]</scope>
    <source>
        <strain evidence="2 3">NCWAL01</strain>
    </source>
</reference>
<evidence type="ECO:0000313" key="2">
    <source>
        <dbReference type="EMBL" id="MDC0713491.1"/>
    </source>
</evidence>
<dbReference type="EMBL" id="JAQNDM010000002">
    <property type="protein sequence ID" value="MDC0713491.1"/>
    <property type="molecule type" value="Genomic_DNA"/>
</dbReference>
<feature type="signal peptide" evidence="1">
    <location>
        <begin position="1"/>
        <end position="17"/>
    </location>
</feature>
<dbReference type="Proteomes" id="UP001221838">
    <property type="component" value="Unassembled WGS sequence"/>
</dbReference>
<gene>
    <name evidence="2" type="ORF">POL68_33815</name>
</gene>
<feature type="chain" id="PRO_5046198974" description="Lipoprotein" evidence="1">
    <location>
        <begin position="18"/>
        <end position="116"/>
    </location>
</feature>
<name>A0ABT5DMA3_9BACT</name>
<comment type="caution">
    <text evidence="2">The sequence shown here is derived from an EMBL/GenBank/DDBJ whole genome shotgun (WGS) entry which is preliminary data.</text>
</comment>
<keyword evidence="3" id="KW-1185">Reference proteome</keyword>
<evidence type="ECO:0008006" key="4">
    <source>
        <dbReference type="Google" id="ProtNLM"/>
    </source>
</evidence>
<dbReference type="RefSeq" id="WP_272143793.1">
    <property type="nucleotide sequence ID" value="NZ_JAQNDM010000002.1"/>
</dbReference>
<evidence type="ECO:0000313" key="3">
    <source>
        <dbReference type="Proteomes" id="UP001221838"/>
    </source>
</evidence>
<organism evidence="2 3">
    <name type="scientific">Stigmatella ashevillensis</name>
    <dbReference type="NCBI Taxonomy" id="2995309"/>
    <lineage>
        <taxon>Bacteria</taxon>
        <taxon>Pseudomonadati</taxon>
        <taxon>Myxococcota</taxon>
        <taxon>Myxococcia</taxon>
        <taxon>Myxococcales</taxon>
        <taxon>Cystobacterineae</taxon>
        <taxon>Archangiaceae</taxon>
        <taxon>Stigmatella</taxon>
    </lineage>
</organism>
<dbReference type="PROSITE" id="PS51257">
    <property type="entry name" value="PROKAR_LIPOPROTEIN"/>
    <property type="match status" value="1"/>
</dbReference>
<accession>A0ABT5DMA3</accession>
<sequence>MKNVVSVVLLAAGFLVACGTEAEVASGASAAAPSEHVESAPPAVTGAPGAAASEVSAQSCVQLYRPRYMTWWTGFPIQVDGEVGACETYDDCSTSCWGQESPYPTYSSFFYCTVCN</sequence>